<evidence type="ECO:0000256" key="1">
    <source>
        <dbReference type="SAM" id="MobiDB-lite"/>
    </source>
</evidence>
<dbReference type="EMBL" id="VJMI01021006">
    <property type="protein sequence ID" value="KAF0702830.1"/>
    <property type="molecule type" value="Genomic_DNA"/>
</dbReference>
<gene>
    <name evidence="2" type="ORF">AaE_015689</name>
</gene>
<dbReference type="AlphaFoldDB" id="A0A6A4Z6M1"/>
<accession>A0A6A4Z6M1</accession>
<sequence length="116" mass="12823">MSNWLKIWGSQITLSIADHKTVRHPKAPEAAAADTSRALKRPGLSELIDFPVAMYDDSATPASARHEQSQGPAPHHHEHRTKATIPSGRMAGIKAPMLNTMYSYLHDNWTLNVLCV</sequence>
<evidence type="ECO:0000313" key="3">
    <source>
        <dbReference type="Proteomes" id="UP000469452"/>
    </source>
</evidence>
<comment type="caution">
    <text evidence="2">The sequence shown here is derived from an EMBL/GenBank/DDBJ whole genome shotgun (WGS) entry which is preliminary data.</text>
</comment>
<name>A0A6A4Z6M1_APHAT</name>
<feature type="region of interest" description="Disordered" evidence="1">
    <location>
        <begin position="59"/>
        <end position="89"/>
    </location>
</feature>
<dbReference type="Proteomes" id="UP000469452">
    <property type="component" value="Unassembled WGS sequence"/>
</dbReference>
<protein>
    <submittedName>
        <fullName evidence="2">Uncharacterized protein</fullName>
    </submittedName>
</protein>
<reference evidence="2 3" key="1">
    <citation type="submission" date="2019-06" db="EMBL/GenBank/DDBJ databases">
        <title>Genomics analysis of Aphanomyces spp. identifies a new class of oomycete effector associated with host adaptation.</title>
        <authorList>
            <person name="Gaulin E."/>
        </authorList>
    </citation>
    <scope>NUCLEOTIDE SEQUENCE [LARGE SCALE GENOMIC DNA]</scope>
    <source>
        <strain evidence="2 3">E</strain>
    </source>
</reference>
<dbReference type="VEuPathDB" id="FungiDB:H257_19057"/>
<proteinExistence type="predicted"/>
<evidence type="ECO:0000313" key="2">
    <source>
        <dbReference type="EMBL" id="KAF0702830.1"/>
    </source>
</evidence>
<organism evidence="2 3">
    <name type="scientific">Aphanomyces astaci</name>
    <name type="common">Crayfish plague agent</name>
    <dbReference type="NCBI Taxonomy" id="112090"/>
    <lineage>
        <taxon>Eukaryota</taxon>
        <taxon>Sar</taxon>
        <taxon>Stramenopiles</taxon>
        <taxon>Oomycota</taxon>
        <taxon>Saprolegniomycetes</taxon>
        <taxon>Saprolegniales</taxon>
        <taxon>Verrucalvaceae</taxon>
        <taxon>Aphanomyces</taxon>
    </lineage>
</organism>